<dbReference type="EMBL" id="GBRH01190480">
    <property type="protein sequence ID" value="JAE07416.1"/>
    <property type="molecule type" value="Transcribed_RNA"/>
</dbReference>
<dbReference type="AlphaFoldDB" id="A0A0A9FB88"/>
<proteinExistence type="predicted"/>
<evidence type="ECO:0000313" key="1">
    <source>
        <dbReference type="EMBL" id="JAE07416.1"/>
    </source>
</evidence>
<protein>
    <submittedName>
        <fullName evidence="1">Uncharacterized protein</fullName>
    </submittedName>
</protein>
<accession>A0A0A9FB88</accession>
<reference evidence="1" key="1">
    <citation type="submission" date="2014-09" db="EMBL/GenBank/DDBJ databases">
        <authorList>
            <person name="Magalhaes I.L.F."/>
            <person name="Oliveira U."/>
            <person name="Santos F.R."/>
            <person name="Vidigal T.H.D.A."/>
            <person name="Brescovit A.D."/>
            <person name="Santos A.J."/>
        </authorList>
    </citation>
    <scope>NUCLEOTIDE SEQUENCE</scope>
    <source>
        <tissue evidence="1">Shoot tissue taken approximately 20 cm above the soil surface</tissue>
    </source>
</reference>
<sequence>MVASPRASQVRMAHSHLLTGRMHQAGNLCCC</sequence>
<organism evidence="1">
    <name type="scientific">Arundo donax</name>
    <name type="common">Giant reed</name>
    <name type="synonym">Donax arundinaceus</name>
    <dbReference type="NCBI Taxonomy" id="35708"/>
    <lineage>
        <taxon>Eukaryota</taxon>
        <taxon>Viridiplantae</taxon>
        <taxon>Streptophyta</taxon>
        <taxon>Embryophyta</taxon>
        <taxon>Tracheophyta</taxon>
        <taxon>Spermatophyta</taxon>
        <taxon>Magnoliopsida</taxon>
        <taxon>Liliopsida</taxon>
        <taxon>Poales</taxon>
        <taxon>Poaceae</taxon>
        <taxon>PACMAD clade</taxon>
        <taxon>Arundinoideae</taxon>
        <taxon>Arundineae</taxon>
        <taxon>Arundo</taxon>
    </lineage>
</organism>
<name>A0A0A9FB88_ARUDO</name>
<reference evidence="1" key="2">
    <citation type="journal article" date="2015" name="Data Brief">
        <title>Shoot transcriptome of the giant reed, Arundo donax.</title>
        <authorList>
            <person name="Barrero R.A."/>
            <person name="Guerrero F.D."/>
            <person name="Moolhuijzen P."/>
            <person name="Goolsby J.A."/>
            <person name="Tidwell J."/>
            <person name="Bellgard S.E."/>
            <person name="Bellgard M.I."/>
        </authorList>
    </citation>
    <scope>NUCLEOTIDE SEQUENCE</scope>
    <source>
        <tissue evidence="1">Shoot tissue taken approximately 20 cm above the soil surface</tissue>
    </source>
</reference>